<dbReference type="Proteomes" id="UP000319103">
    <property type="component" value="Unassembled WGS sequence"/>
</dbReference>
<evidence type="ECO:0000313" key="4">
    <source>
        <dbReference type="Proteomes" id="UP000319103"/>
    </source>
</evidence>
<dbReference type="EMBL" id="VIGB01000003">
    <property type="protein sequence ID" value="TQF04648.1"/>
    <property type="molecule type" value="Genomic_DNA"/>
</dbReference>
<dbReference type="RefSeq" id="WP_141635207.1">
    <property type="nucleotide sequence ID" value="NZ_VIGB01000003.1"/>
</dbReference>
<dbReference type="PROSITE" id="PS51257">
    <property type="entry name" value="PROKAR_LIPOPROTEIN"/>
    <property type="match status" value="1"/>
</dbReference>
<evidence type="ECO:0000313" key="3">
    <source>
        <dbReference type="EMBL" id="TQF04648.1"/>
    </source>
</evidence>
<evidence type="ECO:0000256" key="1">
    <source>
        <dbReference type="SAM" id="MobiDB-lite"/>
    </source>
</evidence>
<feature type="transmembrane region" description="Helical" evidence="2">
    <location>
        <begin position="50"/>
        <end position="70"/>
    </location>
</feature>
<comment type="caution">
    <text evidence="3">The sequence shown here is derived from an EMBL/GenBank/DDBJ whole genome shotgun (WGS) entry which is preliminary data.</text>
</comment>
<organism evidence="3 4">
    <name type="scientific">Kitasatospora acidiphila</name>
    <dbReference type="NCBI Taxonomy" id="2567942"/>
    <lineage>
        <taxon>Bacteria</taxon>
        <taxon>Bacillati</taxon>
        <taxon>Actinomycetota</taxon>
        <taxon>Actinomycetes</taxon>
        <taxon>Kitasatosporales</taxon>
        <taxon>Streptomycetaceae</taxon>
        <taxon>Kitasatospora</taxon>
    </lineage>
</organism>
<keyword evidence="4" id="KW-1185">Reference proteome</keyword>
<evidence type="ECO:0000256" key="2">
    <source>
        <dbReference type="SAM" id="Phobius"/>
    </source>
</evidence>
<keyword evidence="2" id="KW-1133">Transmembrane helix</keyword>
<keyword evidence="2" id="KW-0812">Transmembrane</keyword>
<reference evidence="3 4" key="1">
    <citation type="submission" date="2019-06" db="EMBL/GenBank/DDBJ databases">
        <title>Description of Kitasatospora acidophila sp. nov. isolated from pine grove soil, and reclassification of Streptomyces novaecaesareae to Kitasatospora novaeceasareae comb. nov.</title>
        <authorList>
            <person name="Kim M.J."/>
        </authorList>
    </citation>
    <scope>NUCLEOTIDE SEQUENCE [LARGE SCALE GENOMIC DNA]</scope>
    <source>
        <strain evidence="3 4">MMS16-CNU292</strain>
    </source>
</reference>
<dbReference type="SUPFAM" id="SSF53474">
    <property type="entry name" value="alpha/beta-Hydrolases"/>
    <property type="match status" value="1"/>
</dbReference>
<dbReference type="OrthoDB" id="3868026at2"/>
<feature type="region of interest" description="Disordered" evidence="1">
    <location>
        <begin position="74"/>
        <end position="106"/>
    </location>
</feature>
<gene>
    <name evidence="3" type="ORF">E6W39_23520</name>
</gene>
<dbReference type="InterPro" id="IPR029058">
    <property type="entry name" value="AB_hydrolase_fold"/>
</dbReference>
<evidence type="ECO:0008006" key="5">
    <source>
        <dbReference type="Google" id="ProtNLM"/>
    </source>
</evidence>
<accession>A0A540W6K0</accession>
<protein>
    <recommendedName>
        <fullName evidence="5">Esterase</fullName>
    </recommendedName>
</protein>
<feature type="compositionally biased region" description="Pro residues" evidence="1">
    <location>
        <begin position="92"/>
        <end position="102"/>
    </location>
</feature>
<sequence length="350" mass="35736">MSRPVLLASAAVVLVAGCWLAREALGRWREERTAFAYELVAELRPVVLRLGGALLCGLGAMSLAVAALLTGDQAAGGTHRPSAESPAVLPTPGKPPPSPSPAAAPRFTGIGRPAEGELLEAAVPGADGSPRAVRVWLPPHYADEPSARYPVLVLPGAAPGRTADAELPDVFDGLASAIKLGRARPFVAVAPAAPIGGTAQPCDPMADEDRIRTAVAGAFRTLPPGPQGWAALGVAAGAPCAVAAELTRPELYGAAAGVSGRYDAAALSQAAGDPSGPAPRVLLAAAKDDADGLAAAHRLTDALRTGRGRAPRTQVRISDAVLDYTPERERLRLVRLAAQYLSDTLAHPAP</sequence>
<name>A0A540W6K0_9ACTN</name>
<dbReference type="Gene3D" id="3.40.50.1820">
    <property type="entry name" value="alpha/beta hydrolase"/>
    <property type="match status" value="1"/>
</dbReference>
<dbReference type="AlphaFoldDB" id="A0A540W6K0"/>
<keyword evidence="2" id="KW-0472">Membrane</keyword>
<proteinExistence type="predicted"/>